<dbReference type="InParanoid" id="A0A0C2YJT9"/>
<name>A0A0C2YJT9_9AGAM</name>
<reference evidence="1 2" key="1">
    <citation type="submission" date="2014-04" db="EMBL/GenBank/DDBJ databases">
        <authorList>
            <consortium name="DOE Joint Genome Institute"/>
            <person name="Kuo A."/>
            <person name="Kohler A."/>
            <person name="Nagy L.G."/>
            <person name="Floudas D."/>
            <person name="Copeland A."/>
            <person name="Barry K.W."/>
            <person name="Cichocki N."/>
            <person name="Veneault-Fourrey C."/>
            <person name="LaButti K."/>
            <person name="Lindquist E.A."/>
            <person name="Lipzen A."/>
            <person name="Lundell T."/>
            <person name="Morin E."/>
            <person name="Murat C."/>
            <person name="Sun H."/>
            <person name="Tunlid A."/>
            <person name="Henrissat B."/>
            <person name="Grigoriev I.V."/>
            <person name="Hibbett D.S."/>
            <person name="Martin F."/>
            <person name="Nordberg H.P."/>
            <person name="Cantor M.N."/>
            <person name="Hua S.X."/>
        </authorList>
    </citation>
    <scope>NUCLEOTIDE SEQUENCE [LARGE SCALE GENOMIC DNA]</scope>
    <source>
        <strain evidence="1 2">Foug A</strain>
    </source>
</reference>
<evidence type="ECO:0000313" key="2">
    <source>
        <dbReference type="Proteomes" id="UP000053989"/>
    </source>
</evidence>
<protein>
    <submittedName>
        <fullName evidence="1">Uncharacterized protein</fullName>
    </submittedName>
</protein>
<dbReference type="HOGENOM" id="CLU_169842_0_0_1"/>
<dbReference type="AlphaFoldDB" id="A0A0C2YJT9"/>
<reference evidence="2" key="2">
    <citation type="submission" date="2015-01" db="EMBL/GenBank/DDBJ databases">
        <title>Evolutionary Origins and Diversification of the Mycorrhizal Mutualists.</title>
        <authorList>
            <consortium name="DOE Joint Genome Institute"/>
            <consortium name="Mycorrhizal Genomics Consortium"/>
            <person name="Kohler A."/>
            <person name="Kuo A."/>
            <person name="Nagy L.G."/>
            <person name="Floudas D."/>
            <person name="Copeland A."/>
            <person name="Barry K.W."/>
            <person name="Cichocki N."/>
            <person name="Veneault-Fourrey C."/>
            <person name="LaButti K."/>
            <person name="Lindquist E.A."/>
            <person name="Lipzen A."/>
            <person name="Lundell T."/>
            <person name="Morin E."/>
            <person name="Murat C."/>
            <person name="Riley R."/>
            <person name="Ohm R."/>
            <person name="Sun H."/>
            <person name="Tunlid A."/>
            <person name="Henrissat B."/>
            <person name="Grigoriev I.V."/>
            <person name="Hibbett D.S."/>
            <person name="Martin F."/>
        </authorList>
    </citation>
    <scope>NUCLEOTIDE SEQUENCE [LARGE SCALE GENOMIC DNA]</scope>
    <source>
        <strain evidence="2">Foug A</strain>
    </source>
</reference>
<accession>A0A0C2YJT9</accession>
<evidence type="ECO:0000313" key="1">
    <source>
        <dbReference type="EMBL" id="KIM50023.1"/>
    </source>
</evidence>
<dbReference type="EMBL" id="KN822817">
    <property type="protein sequence ID" value="KIM50023.1"/>
    <property type="molecule type" value="Genomic_DNA"/>
</dbReference>
<sequence>MEPTSLLAHYSTIAADHNYTLLKGQSLSQLPDTSWYIPSLPAPPIPFVLGLLSGLRGLIWSSLCPMSPLPMVLVSHAPTKSSFPSRS</sequence>
<proteinExistence type="predicted"/>
<keyword evidence="2" id="KW-1185">Reference proteome</keyword>
<organism evidence="1 2">
    <name type="scientific">Scleroderma citrinum Foug A</name>
    <dbReference type="NCBI Taxonomy" id="1036808"/>
    <lineage>
        <taxon>Eukaryota</taxon>
        <taxon>Fungi</taxon>
        <taxon>Dikarya</taxon>
        <taxon>Basidiomycota</taxon>
        <taxon>Agaricomycotina</taxon>
        <taxon>Agaricomycetes</taxon>
        <taxon>Agaricomycetidae</taxon>
        <taxon>Boletales</taxon>
        <taxon>Sclerodermatineae</taxon>
        <taxon>Sclerodermataceae</taxon>
        <taxon>Scleroderma</taxon>
    </lineage>
</organism>
<dbReference type="Proteomes" id="UP000053989">
    <property type="component" value="Unassembled WGS sequence"/>
</dbReference>
<gene>
    <name evidence="1" type="ORF">SCLCIDRAFT_34762</name>
</gene>